<organism evidence="1 2">
    <name type="scientific">Cichorium intybus</name>
    <name type="common">Chicory</name>
    <dbReference type="NCBI Taxonomy" id="13427"/>
    <lineage>
        <taxon>Eukaryota</taxon>
        <taxon>Viridiplantae</taxon>
        <taxon>Streptophyta</taxon>
        <taxon>Embryophyta</taxon>
        <taxon>Tracheophyta</taxon>
        <taxon>Spermatophyta</taxon>
        <taxon>Magnoliopsida</taxon>
        <taxon>eudicotyledons</taxon>
        <taxon>Gunneridae</taxon>
        <taxon>Pentapetalae</taxon>
        <taxon>asterids</taxon>
        <taxon>campanulids</taxon>
        <taxon>Asterales</taxon>
        <taxon>Asteraceae</taxon>
        <taxon>Cichorioideae</taxon>
        <taxon>Cichorieae</taxon>
        <taxon>Cichoriinae</taxon>
        <taxon>Cichorium</taxon>
    </lineage>
</organism>
<dbReference type="EMBL" id="CM042017">
    <property type="protein sequence ID" value="KAI3690238.1"/>
    <property type="molecule type" value="Genomic_DNA"/>
</dbReference>
<gene>
    <name evidence="1" type="ORF">L2E82_48216</name>
</gene>
<reference evidence="1 2" key="2">
    <citation type="journal article" date="2022" name="Mol. Ecol. Resour.">
        <title>The genomes of chicory, endive, great burdock and yacon provide insights into Asteraceae paleo-polyploidization history and plant inulin production.</title>
        <authorList>
            <person name="Fan W."/>
            <person name="Wang S."/>
            <person name="Wang H."/>
            <person name="Wang A."/>
            <person name="Jiang F."/>
            <person name="Liu H."/>
            <person name="Zhao H."/>
            <person name="Xu D."/>
            <person name="Zhang Y."/>
        </authorList>
    </citation>
    <scope>NUCLEOTIDE SEQUENCE [LARGE SCALE GENOMIC DNA]</scope>
    <source>
        <strain evidence="2">cv. Punajuju</strain>
        <tissue evidence="1">Leaves</tissue>
    </source>
</reference>
<name>A0ACB8YXW2_CICIN</name>
<comment type="caution">
    <text evidence="1">The sequence shown here is derived from an EMBL/GenBank/DDBJ whole genome shotgun (WGS) entry which is preliminary data.</text>
</comment>
<proteinExistence type="predicted"/>
<evidence type="ECO:0000313" key="1">
    <source>
        <dbReference type="EMBL" id="KAI3690238.1"/>
    </source>
</evidence>
<reference evidence="2" key="1">
    <citation type="journal article" date="2022" name="Mol. Ecol. Resour.">
        <title>The genomes of chicory, endive, great burdock and yacon provide insights into Asteraceae palaeo-polyploidization history and plant inulin production.</title>
        <authorList>
            <person name="Fan W."/>
            <person name="Wang S."/>
            <person name="Wang H."/>
            <person name="Wang A."/>
            <person name="Jiang F."/>
            <person name="Liu H."/>
            <person name="Zhao H."/>
            <person name="Xu D."/>
            <person name="Zhang Y."/>
        </authorList>
    </citation>
    <scope>NUCLEOTIDE SEQUENCE [LARGE SCALE GENOMIC DNA]</scope>
    <source>
        <strain evidence="2">cv. Punajuju</strain>
    </source>
</reference>
<keyword evidence="2" id="KW-1185">Reference proteome</keyword>
<dbReference type="Proteomes" id="UP001055811">
    <property type="component" value="Linkage Group LG09"/>
</dbReference>
<sequence>MVEETTTDGCFTIVSSQKTRIKRITVMEQEMKPKVNVEEWRYLSGTSRLKKLISPINNSIPSRDDAIPAKRSSTIPDNNPFKRRKETLVAH</sequence>
<protein>
    <submittedName>
        <fullName evidence="1">Uncharacterized protein</fullName>
    </submittedName>
</protein>
<evidence type="ECO:0000313" key="2">
    <source>
        <dbReference type="Proteomes" id="UP001055811"/>
    </source>
</evidence>
<accession>A0ACB8YXW2</accession>